<dbReference type="AlphaFoldDB" id="A0A8H6NFI1"/>
<feature type="transmembrane region" description="Helical" evidence="2">
    <location>
        <begin position="20"/>
        <end position="37"/>
    </location>
</feature>
<keyword evidence="2" id="KW-0812">Transmembrane</keyword>
<dbReference type="PANTHER" id="PTHR31834">
    <property type="entry name" value="INITIATION-SPECIFIC ALPHA-1,6-MANNOSYLTRANSFERASE"/>
    <property type="match status" value="1"/>
</dbReference>
<dbReference type="Proteomes" id="UP000639643">
    <property type="component" value="Unassembled WGS sequence"/>
</dbReference>
<keyword evidence="2" id="KW-1133">Transmembrane helix</keyword>
<evidence type="ECO:0000256" key="1">
    <source>
        <dbReference type="ARBA" id="ARBA00009003"/>
    </source>
</evidence>
<dbReference type="InterPro" id="IPR007577">
    <property type="entry name" value="GlycoTrfase_DXD_sugar-bd_CS"/>
</dbReference>
<gene>
    <name evidence="3" type="ORF">CMUS01_07537</name>
</gene>
<dbReference type="OrthoDB" id="409543at2759"/>
<dbReference type="GO" id="GO:0000136">
    <property type="term" value="C:mannan polymerase complex"/>
    <property type="evidence" value="ECO:0007669"/>
    <property type="project" value="TreeGrafter"/>
</dbReference>
<name>A0A8H6NFI1_9PEZI</name>
<dbReference type="Pfam" id="PF04488">
    <property type="entry name" value="Gly_transf_sug"/>
    <property type="match status" value="1"/>
</dbReference>
<dbReference type="GO" id="GO:0006487">
    <property type="term" value="P:protein N-linked glycosylation"/>
    <property type="evidence" value="ECO:0007669"/>
    <property type="project" value="TreeGrafter"/>
</dbReference>
<keyword evidence="2" id="KW-0472">Membrane</keyword>
<evidence type="ECO:0000313" key="3">
    <source>
        <dbReference type="EMBL" id="KAF6830943.1"/>
    </source>
</evidence>
<reference evidence="3" key="1">
    <citation type="journal article" date="2020" name="Phytopathology">
        <title>Genome Sequence Resources of Colletotrichum truncatum, C. plurivorum, C. musicola, and C. sojae: Four Species Pathogenic to Soybean (Glycine max).</title>
        <authorList>
            <person name="Rogerio F."/>
            <person name="Boufleur T.R."/>
            <person name="Ciampi-Guillardi M."/>
            <person name="Sukno S.A."/>
            <person name="Thon M.R."/>
            <person name="Massola Junior N.S."/>
            <person name="Baroncelli R."/>
        </authorList>
    </citation>
    <scope>NUCLEOTIDE SEQUENCE</scope>
    <source>
        <strain evidence="3">LFN0074</strain>
    </source>
</reference>
<dbReference type="InterPro" id="IPR029044">
    <property type="entry name" value="Nucleotide-diphossugar_trans"/>
</dbReference>
<evidence type="ECO:0000313" key="4">
    <source>
        <dbReference type="Proteomes" id="UP000639643"/>
    </source>
</evidence>
<dbReference type="EMBL" id="WIGM01000273">
    <property type="protein sequence ID" value="KAF6830943.1"/>
    <property type="molecule type" value="Genomic_DNA"/>
</dbReference>
<keyword evidence="4" id="KW-1185">Reference proteome</keyword>
<dbReference type="GO" id="GO:0000009">
    <property type="term" value="F:alpha-1,6-mannosyltransferase activity"/>
    <property type="evidence" value="ECO:0007669"/>
    <property type="project" value="InterPro"/>
</dbReference>
<dbReference type="Gene3D" id="3.90.550.20">
    <property type="match status" value="1"/>
</dbReference>
<dbReference type="PANTHER" id="PTHR31834:SF1">
    <property type="entry name" value="INITIATION-SPECIFIC ALPHA-1,6-MANNOSYLTRANSFERASE"/>
    <property type="match status" value="1"/>
</dbReference>
<organism evidence="3 4">
    <name type="scientific">Colletotrichum musicola</name>
    <dbReference type="NCBI Taxonomy" id="2175873"/>
    <lineage>
        <taxon>Eukaryota</taxon>
        <taxon>Fungi</taxon>
        <taxon>Dikarya</taxon>
        <taxon>Ascomycota</taxon>
        <taxon>Pezizomycotina</taxon>
        <taxon>Sordariomycetes</taxon>
        <taxon>Hypocreomycetidae</taxon>
        <taxon>Glomerellales</taxon>
        <taxon>Glomerellaceae</taxon>
        <taxon>Colletotrichum</taxon>
        <taxon>Colletotrichum orchidearum species complex</taxon>
    </lineage>
</organism>
<evidence type="ECO:0000256" key="2">
    <source>
        <dbReference type="SAM" id="Phobius"/>
    </source>
</evidence>
<keyword evidence="3" id="KW-0808">Transferase</keyword>
<protein>
    <submittedName>
        <fullName evidence="3">Initiation-specific alpha-mannosyltransferase</fullName>
    </submittedName>
</protein>
<proteinExistence type="inferred from homology"/>
<keyword evidence="3" id="KW-0328">Glycosyltransferase</keyword>
<dbReference type="SUPFAM" id="SSF53448">
    <property type="entry name" value="Nucleotide-diphospho-sugar transferases"/>
    <property type="match status" value="1"/>
</dbReference>
<sequence>MLKTQLMARDARWPSLRLRWLQCAAASIVFLMIFFLSRRDNDRWALTSSNLYRGGCYTKKETDQLLFNTETLLPHIPPKIWQVSILPGTSGSHNPIDPPQYATQWLSFHPSFAYSIVNAAGALAAINRIEEILPSARHSSVRSDAPARRRTQLSQCQKLAEPTRLYNAIAQPVVQADLVRYTLLALEGGVYSDSDTYPVRPLRDWVPEVYRNQTRLIVGIEADSQPPVNGTKYPVQLGQWTFAAVKDHPILWRMIRRVLEEVQRRTRAGGTESIDEQQPDVWFNIGEVLSVSGPIGWTEELYSYLSDLTATEFTWRNLTGLTAPVLFGDVLVLPINGFTTGVEHSGASMETVEATMVRHDFAGLWKNQS</sequence>
<dbReference type="InterPro" id="IPR039367">
    <property type="entry name" value="Och1-like"/>
</dbReference>
<comment type="caution">
    <text evidence="3">The sequence shown here is derived from an EMBL/GenBank/DDBJ whole genome shotgun (WGS) entry which is preliminary data.</text>
</comment>
<comment type="similarity">
    <text evidence="1">Belongs to the glycosyltransferase 32 family.</text>
</comment>
<accession>A0A8H6NFI1</accession>